<name>A0ABX0UU70_9HYPH</name>
<gene>
    <name evidence="1" type="ORF">FHS82_000135</name>
</gene>
<proteinExistence type="predicted"/>
<sequence>MSEERPQAPRQLPLDLPVEPRLEAADFLVSPANAQAFTMIESWPAWPDRLLRLVGPAGSGKTHLAAIWARRAGARIVSAAEVTAQGVEELALCEALVIEDADRPPRDEHALFHLLNAVRRNGASMLITARAQPGMWGLATPDLLSRLRLSPAVAIDPPDDALLRAVLVKLFVDRQLVVDAGVVEALGRRMERSLAAARELVEVLDREALSDRRRITRPFALAVLDRLAVRSGADDA</sequence>
<dbReference type="Gene3D" id="3.40.50.300">
    <property type="entry name" value="P-loop containing nucleotide triphosphate hydrolases"/>
    <property type="match status" value="1"/>
</dbReference>
<dbReference type="EMBL" id="JAASQI010000001">
    <property type="protein sequence ID" value="NIJ56322.1"/>
    <property type="molecule type" value="Genomic_DNA"/>
</dbReference>
<dbReference type="PANTHER" id="PTHR30050">
    <property type="entry name" value="CHROMOSOMAL REPLICATION INITIATOR PROTEIN DNAA"/>
    <property type="match status" value="1"/>
</dbReference>
<comment type="caution">
    <text evidence="1">The sequence shown here is derived from an EMBL/GenBank/DDBJ whole genome shotgun (WGS) entry which is preliminary data.</text>
</comment>
<dbReference type="RefSeq" id="WP_166947701.1">
    <property type="nucleotide sequence ID" value="NZ_JAASQI010000001.1"/>
</dbReference>
<dbReference type="SUPFAM" id="SSF52540">
    <property type="entry name" value="P-loop containing nucleoside triphosphate hydrolases"/>
    <property type="match status" value="1"/>
</dbReference>
<keyword evidence="2" id="KW-1185">Reference proteome</keyword>
<dbReference type="Gene3D" id="1.10.8.60">
    <property type="match status" value="1"/>
</dbReference>
<evidence type="ECO:0000313" key="1">
    <source>
        <dbReference type="EMBL" id="NIJ56322.1"/>
    </source>
</evidence>
<evidence type="ECO:0000313" key="2">
    <source>
        <dbReference type="Proteomes" id="UP001429580"/>
    </source>
</evidence>
<accession>A0ABX0UU70</accession>
<dbReference type="PANTHER" id="PTHR30050:SF5">
    <property type="entry name" value="DNAA REGULATORY INACTIVATOR HDA"/>
    <property type="match status" value="1"/>
</dbReference>
<dbReference type="Proteomes" id="UP001429580">
    <property type="component" value="Unassembled WGS sequence"/>
</dbReference>
<reference evidence="1 2" key="1">
    <citation type="submission" date="2020-03" db="EMBL/GenBank/DDBJ databases">
        <title>Genomic Encyclopedia of Type Strains, Phase IV (KMG-IV): sequencing the most valuable type-strain genomes for metagenomic binning, comparative biology and taxonomic classification.</title>
        <authorList>
            <person name="Goeker M."/>
        </authorList>
    </citation>
    <scope>NUCLEOTIDE SEQUENCE [LARGE SCALE GENOMIC DNA]</scope>
    <source>
        <strain evidence="1 2">DSM 103870</strain>
    </source>
</reference>
<organism evidence="1 2">
    <name type="scientific">Pseudochelatococcus lubricantis</name>
    <dbReference type="NCBI Taxonomy" id="1538102"/>
    <lineage>
        <taxon>Bacteria</taxon>
        <taxon>Pseudomonadati</taxon>
        <taxon>Pseudomonadota</taxon>
        <taxon>Alphaproteobacteria</taxon>
        <taxon>Hyphomicrobiales</taxon>
        <taxon>Chelatococcaceae</taxon>
        <taxon>Pseudochelatococcus</taxon>
    </lineage>
</organism>
<dbReference type="InterPro" id="IPR027417">
    <property type="entry name" value="P-loop_NTPase"/>
</dbReference>
<protein>
    <submittedName>
        <fullName evidence="1">Chromosomal replication initiation ATPase DnaA</fullName>
    </submittedName>
</protein>